<evidence type="ECO:0000259" key="2">
    <source>
        <dbReference type="PROSITE" id="PS50894"/>
    </source>
</evidence>
<feature type="modified residue" description="Phosphohistidine" evidence="1">
    <location>
        <position position="64"/>
    </location>
</feature>
<reference evidence="4" key="1">
    <citation type="journal article" date="2018" name="Nat. Microbiol.">
        <title>Leveraging single-cell genomics to expand the fungal tree of life.</title>
        <authorList>
            <person name="Ahrendt S.R."/>
            <person name="Quandt C.A."/>
            <person name="Ciobanu D."/>
            <person name="Clum A."/>
            <person name="Salamov A."/>
            <person name="Andreopoulos B."/>
            <person name="Cheng J.F."/>
            <person name="Woyke T."/>
            <person name="Pelin A."/>
            <person name="Henrissat B."/>
            <person name="Reynolds N.K."/>
            <person name="Benny G.L."/>
            <person name="Smith M.E."/>
            <person name="James T.Y."/>
            <person name="Grigoriev I.V."/>
        </authorList>
    </citation>
    <scope>NUCLEOTIDE SEQUENCE [LARGE SCALE GENOMIC DNA]</scope>
    <source>
        <strain evidence="4">ATCC 52028</strain>
    </source>
</reference>
<dbReference type="STRING" id="1555241.A0A4P9X391"/>
<dbReference type="GO" id="GO:0005737">
    <property type="term" value="C:cytoplasm"/>
    <property type="evidence" value="ECO:0007669"/>
    <property type="project" value="TreeGrafter"/>
</dbReference>
<dbReference type="PROSITE" id="PS50894">
    <property type="entry name" value="HPT"/>
    <property type="match status" value="1"/>
</dbReference>
<accession>A0A4P9X391</accession>
<proteinExistence type="predicted"/>
<dbReference type="SUPFAM" id="SSF47226">
    <property type="entry name" value="Histidine-containing phosphotransfer domain, HPT domain"/>
    <property type="match status" value="1"/>
</dbReference>
<keyword evidence="4" id="KW-1185">Reference proteome</keyword>
<keyword evidence="1" id="KW-0597">Phosphoprotein</keyword>
<dbReference type="Proteomes" id="UP000274922">
    <property type="component" value="Unassembled WGS sequence"/>
</dbReference>
<dbReference type="OrthoDB" id="1673781at2759"/>
<evidence type="ECO:0000256" key="1">
    <source>
        <dbReference type="PROSITE-ProRule" id="PRU00110"/>
    </source>
</evidence>
<protein>
    <recommendedName>
        <fullName evidence="2">HPt domain-containing protein</fullName>
    </recommendedName>
</protein>
<dbReference type="PANTHER" id="PTHR28242">
    <property type="entry name" value="PHOSPHORELAY INTERMEDIATE PROTEIN YPD1"/>
    <property type="match status" value="1"/>
</dbReference>
<dbReference type="GO" id="GO:0043424">
    <property type="term" value="F:protein histidine kinase binding"/>
    <property type="evidence" value="ECO:0007669"/>
    <property type="project" value="InterPro"/>
</dbReference>
<dbReference type="GO" id="GO:0009927">
    <property type="term" value="F:histidine phosphotransfer kinase activity"/>
    <property type="evidence" value="ECO:0007669"/>
    <property type="project" value="InterPro"/>
</dbReference>
<name>A0A4P9X391_9FUNG</name>
<feature type="domain" description="HPt" evidence="2">
    <location>
        <begin position="25"/>
        <end position="126"/>
    </location>
</feature>
<gene>
    <name evidence="3" type="ORF">CXG81DRAFT_14438</name>
</gene>
<dbReference type="EMBL" id="ML014281">
    <property type="protein sequence ID" value="RKO99485.1"/>
    <property type="molecule type" value="Genomic_DNA"/>
</dbReference>
<dbReference type="GO" id="GO:0000160">
    <property type="term" value="P:phosphorelay signal transduction system"/>
    <property type="evidence" value="ECO:0007669"/>
    <property type="project" value="InterPro"/>
</dbReference>
<organism evidence="3 4">
    <name type="scientific">Caulochytrium protostelioides</name>
    <dbReference type="NCBI Taxonomy" id="1555241"/>
    <lineage>
        <taxon>Eukaryota</taxon>
        <taxon>Fungi</taxon>
        <taxon>Fungi incertae sedis</taxon>
        <taxon>Chytridiomycota</taxon>
        <taxon>Chytridiomycota incertae sedis</taxon>
        <taxon>Chytridiomycetes</taxon>
        <taxon>Caulochytriales</taxon>
        <taxon>Caulochytriaceae</taxon>
        <taxon>Caulochytrium</taxon>
    </lineage>
</organism>
<dbReference type="InterPro" id="IPR008207">
    <property type="entry name" value="Sig_transdc_His_kin_Hpt_dom"/>
</dbReference>
<dbReference type="Gene3D" id="1.20.120.160">
    <property type="entry name" value="HPT domain"/>
    <property type="match status" value="1"/>
</dbReference>
<dbReference type="InterPro" id="IPR045871">
    <property type="entry name" value="AHP1-5/YPD1"/>
</dbReference>
<dbReference type="InterPro" id="IPR036641">
    <property type="entry name" value="HPT_dom_sf"/>
</dbReference>
<sequence length="133" mass="14963">MSNDNDIVDHTIFDQLLEMDEGDEDQEFSKGIVINYFEQAEQTFVDMDESLKAKDLSNLSKLGHFLKGSSAALGLTKVKTHCEHIQYFGNLKDETGSNPVSEEVALARITALLAATKKDYEEAAAYLRNYYNM</sequence>
<dbReference type="PANTHER" id="PTHR28242:SF52">
    <property type="entry name" value="PHOSPHORELAY INTERMEDIATE PROTEIN YPD1"/>
    <property type="match status" value="1"/>
</dbReference>
<evidence type="ECO:0000313" key="3">
    <source>
        <dbReference type="EMBL" id="RKO99485.1"/>
    </source>
</evidence>
<evidence type="ECO:0000313" key="4">
    <source>
        <dbReference type="Proteomes" id="UP000274922"/>
    </source>
</evidence>
<dbReference type="SMART" id="SM00073">
    <property type="entry name" value="HPT"/>
    <property type="match status" value="1"/>
</dbReference>
<dbReference type="GO" id="GO:0005634">
    <property type="term" value="C:nucleus"/>
    <property type="evidence" value="ECO:0007669"/>
    <property type="project" value="TreeGrafter"/>
</dbReference>
<dbReference type="CDD" id="cd00088">
    <property type="entry name" value="HPT"/>
    <property type="match status" value="1"/>
</dbReference>
<dbReference type="Pfam" id="PF01627">
    <property type="entry name" value="Hpt"/>
    <property type="match status" value="1"/>
</dbReference>
<dbReference type="AlphaFoldDB" id="A0A4P9X391"/>